<organism evidence="2 3">
    <name type="scientific">Sorangium cellulosum</name>
    <name type="common">Polyangium cellulosum</name>
    <dbReference type="NCBI Taxonomy" id="56"/>
    <lineage>
        <taxon>Bacteria</taxon>
        <taxon>Pseudomonadati</taxon>
        <taxon>Myxococcota</taxon>
        <taxon>Polyangia</taxon>
        <taxon>Polyangiales</taxon>
        <taxon>Polyangiaceae</taxon>
        <taxon>Sorangium</taxon>
    </lineage>
</organism>
<reference evidence="2 3" key="1">
    <citation type="submission" date="2015-09" db="EMBL/GenBank/DDBJ databases">
        <title>Sorangium comparison.</title>
        <authorList>
            <person name="Zaburannyi N."/>
            <person name="Bunk B."/>
            <person name="Overmann J."/>
            <person name="Mueller R."/>
        </authorList>
    </citation>
    <scope>NUCLEOTIDE SEQUENCE [LARGE SCALE GENOMIC DNA]</scope>
    <source>
        <strain evidence="2 3">So ce26</strain>
    </source>
</reference>
<accession>A0A2L0EYW2</accession>
<sequence length="558" mass="58951">MSLRPESVPSPFGRPPRQADLDGLLSQASFGRVLARPPAPGRSVAPTRAWLDRGALAELRPLLQIGDGTPLAESSWHEALVIELLGRGERVATLTLHHGLALGYPGWNAAAVLVRRDELARWLAERGCPAPWDATPGSEPGSAARGPRWPEGAPPELAPLRGVLAAPAGGHFRGALEALSVLGRARPVPLDQATALLEWLGHDTGAWQAAPRRDPVPLALLRALGDAAVDDAIRAGLRSAPAWRGAARFVAETIATRADQKRRRQGLSGALKALREAAQVSGTVGSSGALDAALSPPPLAAPEGTRLLAAAQRGRLSWVGRDGDHVIALDGLSITRFSAGAPEGEALFELPGVHTPLFARDGRAYFELSGRICEVSAPGWPPVETKPGLWSRITRSPLAYGVARSRWGRARRRCAARVEAQEQMPIFLQIDEEEEEAYVKLGAAGAPPPRAVATGALAWFAPEGNLVAWEGAHGGSTRLEGRPIHLTAGDDGLYVLIEHAPGEHAVVRIDRGAITTSARFQVEPGSVVHWRPAGGGAHLLLEAPLGDLLVDVTLSKQA</sequence>
<protein>
    <submittedName>
        <fullName evidence="2">Uncharacterized protein</fullName>
    </submittedName>
</protein>
<dbReference type="AlphaFoldDB" id="A0A2L0EYW2"/>
<proteinExistence type="predicted"/>
<feature type="region of interest" description="Disordered" evidence="1">
    <location>
        <begin position="130"/>
        <end position="152"/>
    </location>
</feature>
<dbReference type="EMBL" id="CP012673">
    <property type="protein sequence ID" value="AUX44429.1"/>
    <property type="molecule type" value="Genomic_DNA"/>
</dbReference>
<dbReference type="OrthoDB" id="9817447at2"/>
<name>A0A2L0EYW2_SORCE</name>
<evidence type="ECO:0000256" key="1">
    <source>
        <dbReference type="SAM" id="MobiDB-lite"/>
    </source>
</evidence>
<gene>
    <name evidence="2" type="ORF">SOCE26_058930</name>
</gene>
<evidence type="ECO:0000313" key="3">
    <source>
        <dbReference type="Proteomes" id="UP000238348"/>
    </source>
</evidence>
<dbReference type="Proteomes" id="UP000238348">
    <property type="component" value="Chromosome"/>
</dbReference>
<evidence type="ECO:0000313" key="2">
    <source>
        <dbReference type="EMBL" id="AUX44429.1"/>
    </source>
</evidence>
<dbReference type="RefSeq" id="WP_104982956.1">
    <property type="nucleotide sequence ID" value="NZ_CP012673.1"/>
</dbReference>